<evidence type="ECO:0000313" key="2">
    <source>
        <dbReference type="Proteomes" id="UP000185936"/>
    </source>
</evidence>
<gene>
    <name evidence="1" type="ORF">SAMN05421752_10829</name>
</gene>
<evidence type="ECO:0000313" key="1">
    <source>
        <dbReference type="EMBL" id="SIS03142.1"/>
    </source>
</evidence>
<name>A0A1N7FRZ9_9EURY</name>
<dbReference type="RefSeq" id="WP_076609433.1">
    <property type="nucleotide sequence ID" value="NZ_FTNR01000008.1"/>
</dbReference>
<protein>
    <submittedName>
        <fullName evidence="1">Uncharacterized protein</fullName>
    </submittedName>
</protein>
<dbReference type="OrthoDB" id="205525at2157"/>
<reference evidence="2" key="1">
    <citation type="submission" date="2017-01" db="EMBL/GenBank/DDBJ databases">
        <authorList>
            <person name="Varghese N."/>
            <person name="Submissions S."/>
        </authorList>
    </citation>
    <scope>NUCLEOTIDE SEQUENCE [LARGE SCALE GENOMIC DNA]</scope>
    <source>
        <strain evidence="2">type strain: HArc-</strain>
    </source>
</reference>
<dbReference type="EMBL" id="FTNR01000008">
    <property type="protein sequence ID" value="SIS03142.1"/>
    <property type="molecule type" value="Genomic_DNA"/>
</dbReference>
<accession>A0A1N7FRZ9</accession>
<sequence length="69" mass="7769">MNVFIQMLASDSVDPTPDIVPTKFVVEDNIGEGIHVHLRNTRIEMSIDDFETFAENVTAAQKQLDHGNR</sequence>
<dbReference type="AlphaFoldDB" id="A0A1N7FRZ9"/>
<dbReference type="STRING" id="308853.SAMN05421752_10829"/>
<dbReference type="Proteomes" id="UP000185936">
    <property type="component" value="Unassembled WGS sequence"/>
</dbReference>
<proteinExistence type="predicted"/>
<organism evidence="1 2">
    <name type="scientific">Natronorubrum thiooxidans</name>
    <dbReference type="NCBI Taxonomy" id="308853"/>
    <lineage>
        <taxon>Archaea</taxon>
        <taxon>Methanobacteriati</taxon>
        <taxon>Methanobacteriota</taxon>
        <taxon>Stenosarchaea group</taxon>
        <taxon>Halobacteria</taxon>
        <taxon>Halobacteriales</taxon>
        <taxon>Natrialbaceae</taxon>
        <taxon>Natronorubrum</taxon>
    </lineage>
</organism>
<keyword evidence="2" id="KW-1185">Reference proteome</keyword>